<dbReference type="PROSITE" id="PS51462">
    <property type="entry name" value="NUDIX"/>
    <property type="match status" value="1"/>
</dbReference>
<dbReference type="CDD" id="cd04511">
    <property type="entry name" value="NUDIX_Hydrolase"/>
    <property type="match status" value="1"/>
</dbReference>
<dbReference type="PROSITE" id="PS00893">
    <property type="entry name" value="NUDIX_BOX"/>
    <property type="match status" value="1"/>
</dbReference>
<keyword evidence="4" id="KW-1185">Reference proteome</keyword>
<evidence type="ECO:0000256" key="1">
    <source>
        <dbReference type="ARBA" id="ARBA00022801"/>
    </source>
</evidence>
<dbReference type="InterPro" id="IPR000086">
    <property type="entry name" value="NUDIX_hydrolase_dom"/>
</dbReference>
<dbReference type="Pfam" id="PF14803">
    <property type="entry name" value="Zn_ribbon_Nudix"/>
    <property type="match status" value="1"/>
</dbReference>
<dbReference type="InterPro" id="IPR020084">
    <property type="entry name" value="NUDIX_hydrolase_CS"/>
</dbReference>
<evidence type="ECO:0000313" key="4">
    <source>
        <dbReference type="Proteomes" id="UP001442841"/>
    </source>
</evidence>
<evidence type="ECO:0000259" key="2">
    <source>
        <dbReference type="PROSITE" id="PS51462"/>
    </source>
</evidence>
<dbReference type="Pfam" id="PF00293">
    <property type="entry name" value="NUDIX"/>
    <property type="match status" value="1"/>
</dbReference>
<dbReference type="PANTHER" id="PTHR43222">
    <property type="entry name" value="NUDIX HYDROLASE 23"/>
    <property type="match status" value="1"/>
</dbReference>
<gene>
    <name evidence="3" type="ORF">AADG42_18960</name>
</gene>
<organism evidence="3 4">
    <name type="scientific">Ammonicoccus fulvus</name>
    <dbReference type="NCBI Taxonomy" id="3138240"/>
    <lineage>
        <taxon>Bacteria</taxon>
        <taxon>Bacillati</taxon>
        <taxon>Actinomycetota</taxon>
        <taxon>Actinomycetes</taxon>
        <taxon>Propionibacteriales</taxon>
        <taxon>Propionibacteriaceae</taxon>
        <taxon>Ammonicoccus</taxon>
    </lineage>
</organism>
<evidence type="ECO:0000313" key="3">
    <source>
        <dbReference type="EMBL" id="XAN09311.1"/>
    </source>
</evidence>
<proteinExistence type="predicted"/>
<dbReference type="Gene3D" id="3.90.79.10">
    <property type="entry name" value="Nucleoside Triphosphate Pyrophosphohydrolase"/>
    <property type="match status" value="1"/>
</dbReference>
<dbReference type="InterPro" id="IPR015797">
    <property type="entry name" value="NUDIX_hydrolase-like_dom_sf"/>
</dbReference>
<dbReference type="RefSeq" id="WP_425310764.1">
    <property type="nucleotide sequence ID" value="NZ_CP154795.1"/>
</dbReference>
<dbReference type="Gene3D" id="2.20.70.10">
    <property type="match status" value="1"/>
</dbReference>
<dbReference type="GO" id="GO:0016787">
    <property type="term" value="F:hydrolase activity"/>
    <property type="evidence" value="ECO:0007669"/>
    <property type="project" value="UniProtKB-KW"/>
</dbReference>
<feature type="domain" description="Nudix hydrolase" evidence="2">
    <location>
        <begin position="38"/>
        <end position="165"/>
    </location>
</feature>
<name>A0ABZ3FT81_9ACTN</name>
<dbReference type="Proteomes" id="UP001442841">
    <property type="component" value="Chromosome"/>
</dbReference>
<protein>
    <submittedName>
        <fullName evidence="3">NUDIX hydrolase</fullName>
    </submittedName>
</protein>
<reference evidence="3 4" key="1">
    <citation type="submission" date="2024-04" db="EMBL/GenBank/DDBJ databases">
        <title>Isolation of an actinomycete strain from pig manure.</title>
        <authorList>
            <person name="Gong T."/>
            <person name="Yu Z."/>
            <person name="An M."/>
            <person name="Wei C."/>
            <person name="Yang W."/>
            <person name="Liu L."/>
        </authorList>
    </citation>
    <scope>NUCLEOTIDE SEQUENCE [LARGE SCALE GENOMIC DNA]</scope>
    <source>
        <strain evidence="3 4">ZF39</strain>
    </source>
</reference>
<dbReference type="InterPro" id="IPR029401">
    <property type="entry name" value="Nudix_N"/>
</dbReference>
<accession>A0ABZ3FT81</accession>
<dbReference type="SUPFAM" id="SSF55811">
    <property type="entry name" value="Nudix"/>
    <property type="match status" value="1"/>
</dbReference>
<keyword evidence="1 3" id="KW-0378">Hydrolase</keyword>
<dbReference type="PANTHER" id="PTHR43222:SF2">
    <property type="entry name" value="NUDIX HYDROLASE 23, CHLOROPLASTIC"/>
    <property type="match status" value="1"/>
</dbReference>
<dbReference type="EMBL" id="CP154795">
    <property type="protein sequence ID" value="XAN09311.1"/>
    <property type="molecule type" value="Genomic_DNA"/>
</dbReference>
<sequence>MSRPEAKFCRDCGTAMERRIPPMEDRERAVCPACGFIDYVNPINVVGTVPIWQGDQVLLCLRNIEPRKNFWTLPAGFLEAGEGSAEGARRETCEEAGARIELGQLYSVFDVPHAQQVHMYWLATLLDTDFDPGPETIECRMFALDDIPWDDLSFRTVARTLWHFVVDHRAGAFGTHYGEVTWGETLPPLPER</sequence>